<keyword evidence="1" id="KW-0238">DNA-binding</keyword>
<comment type="caution">
    <text evidence="3">The sequence shown here is derived from an EMBL/GenBank/DDBJ whole genome shotgun (WGS) entry which is preliminary data.</text>
</comment>
<name>A0A367FDV7_9ACTN</name>
<dbReference type="Pfam" id="PF11716">
    <property type="entry name" value="MDMPI_N"/>
    <property type="match status" value="1"/>
</dbReference>
<organism evidence="3 4">
    <name type="scientific">Sphaerisporangium album</name>
    <dbReference type="NCBI Taxonomy" id="509200"/>
    <lineage>
        <taxon>Bacteria</taxon>
        <taxon>Bacillati</taxon>
        <taxon>Actinomycetota</taxon>
        <taxon>Actinomycetes</taxon>
        <taxon>Streptosporangiales</taxon>
        <taxon>Streptosporangiaceae</taxon>
        <taxon>Sphaerisporangium</taxon>
    </lineage>
</organism>
<dbReference type="PROSITE" id="PS50937">
    <property type="entry name" value="HTH_MERR_2"/>
    <property type="match status" value="1"/>
</dbReference>
<sequence length="542" mass="58096">MGDPRVGGVRAEETGMLTIGELARRTGLSVKLIRHWSDLGVVPPAARTAAGYRLYDDEAVARLELARTLRELGLGMAAIRDVVTRERGLPEVAAVHADALEALIRTLRLRQAVLRSAHARRSTTEELTQMTRLARLSAAERNTIVEEFLAEAMGDLEPSAYREGILAVMPDMPDEPTAEQVDAWIQLAGLVRDPALRAAMRRMAAYAAEHAAGGPGDAEANARGEAEARRVAELWVRLAGEAMAAGVPADSPAADPVVAEIVAAWLPGQAAGGFAPGGDGAEARLRLLEQLEMAADAAAERYWRLMCVINGSPEPPSIAAEGRWLTTALRANPEPRARAASIEATLAQDAAIDPSLMPEVCARVLAEVDVLVAAVSPGRFGDLTPCDGWDVRKLLDHIVYENLMWASLAVGTPRADHDADHLGDDHVEAFRAAARESLAAFRRPGMTERMYGPAPGWRLIEQLVIEMLVHGWDLAVATGRSADLAPDVAEAILPSVRAIYGDLPRTPGGSFAPERPVPPGASPADRLAAYLGRDAWNLRRLE</sequence>
<dbReference type="PANTHER" id="PTHR30204">
    <property type="entry name" value="REDOX-CYCLING DRUG-SENSING TRANSCRIPTIONAL ACTIVATOR SOXR"/>
    <property type="match status" value="1"/>
</dbReference>
<dbReference type="Gene3D" id="1.10.1660.10">
    <property type="match status" value="1"/>
</dbReference>
<evidence type="ECO:0000313" key="3">
    <source>
        <dbReference type="EMBL" id="RCG28553.1"/>
    </source>
</evidence>
<dbReference type="CDD" id="cd00592">
    <property type="entry name" value="HTH_MerR-like"/>
    <property type="match status" value="1"/>
</dbReference>
<dbReference type="PRINTS" id="PR00040">
    <property type="entry name" value="HTHMERR"/>
</dbReference>
<evidence type="ECO:0000256" key="1">
    <source>
        <dbReference type="ARBA" id="ARBA00023125"/>
    </source>
</evidence>
<dbReference type="InterPro" id="IPR009061">
    <property type="entry name" value="DNA-bd_dom_put_sf"/>
</dbReference>
<protein>
    <submittedName>
        <fullName evidence="3">TIGR03086 family protein</fullName>
    </submittedName>
</protein>
<dbReference type="InterPro" id="IPR024344">
    <property type="entry name" value="MDMPI_metal-binding"/>
</dbReference>
<evidence type="ECO:0000259" key="2">
    <source>
        <dbReference type="PROSITE" id="PS50937"/>
    </source>
</evidence>
<reference evidence="3 4" key="1">
    <citation type="submission" date="2018-06" db="EMBL/GenBank/DDBJ databases">
        <title>Sphaerisporangium craniellae sp. nov., isolated from a marine sponge in the South China Sea.</title>
        <authorList>
            <person name="Li L."/>
        </authorList>
    </citation>
    <scope>NUCLEOTIDE SEQUENCE [LARGE SCALE GENOMIC DNA]</scope>
    <source>
        <strain evidence="3 4">CCTCC AA 208026</strain>
    </source>
</reference>
<dbReference type="PANTHER" id="PTHR30204:SF93">
    <property type="entry name" value="HTH MERR-TYPE DOMAIN-CONTAINING PROTEIN"/>
    <property type="match status" value="1"/>
</dbReference>
<dbReference type="GO" id="GO:0046872">
    <property type="term" value="F:metal ion binding"/>
    <property type="evidence" value="ECO:0007669"/>
    <property type="project" value="InterPro"/>
</dbReference>
<dbReference type="InterPro" id="IPR017517">
    <property type="entry name" value="Maleyloyr_isom"/>
</dbReference>
<dbReference type="InterPro" id="IPR047057">
    <property type="entry name" value="MerR_fam"/>
</dbReference>
<proteinExistence type="predicted"/>
<gene>
    <name evidence="3" type="ORF">DQ384_22630</name>
</gene>
<dbReference type="Pfam" id="PF13411">
    <property type="entry name" value="MerR_1"/>
    <property type="match status" value="1"/>
</dbReference>
<dbReference type="GO" id="GO:0003700">
    <property type="term" value="F:DNA-binding transcription factor activity"/>
    <property type="evidence" value="ECO:0007669"/>
    <property type="project" value="InterPro"/>
</dbReference>
<dbReference type="SMART" id="SM00422">
    <property type="entry name" value="HTH_MERR"/>
    <property type="match status" value="1"/>
</dbReference>
<dbReference type="NCBIfam" id="TIGR03083">
    <property type="entry name" value="maleylpyruvate isomerase family mycothiol-dependent enzyme"/>
    <property type="match status" value="1"/>
</dbReference>
<dbReference type="InterPro" id="IPR017520">
    <property type="entry name" value="CHP03086"/>
</dbReference>
<dbReference type="Proteomes" id="UP000253094">
    <property type="component" value="Unassembled WGS sequence"/>
</dbReference>
<dbReference type="OrthoDB" id="9809391at2"/>
<dbReference type="RefSeq" id="WP_114030880.1">
    <property type="nucleotide sequence ID" value="NZ_QOIL01000013.1"/>
</dbReference>
<dbReference type="InterPro" id="IPR000551">
    <property type="entry name" value="MerR-type_HTH_dom"/>
</dbReference>
<accession>A0A367FDV7</accession>
<feature type="domain" description="HTH merR-type" evidence="2">
    <location>
        <begin position="16"/>
        <end position="85"/>
    </location>
</feature>
<dbReference type="AlphaFoldDB" id="A0A367FDV7"/>
<dbReference type="NCBIfam" id="TIGR03086">
    <property type="entry name" value="TIGR03086 family metal-binding protein"/>
    <property type="match status" value="1"/>
</dbReference>
<dbReference type="EMBL" id="QOIL01000013">
    <property type="protein sequence ID" value="RCG28553.1"/>
    <property type="molecule type" value="Genomic_DNA"/>
</dbReference>
<dbReference type="GO" id="GO:0003677">
    <property type="term" value="F:DNA binding"/>
    <property type="evidence" value="ECO:0007669"/>
    <property type="project" value="UniProtKB-KW"/>
</dbReference>
<keyword evidence="4" id="KW-1185">Reference proteome</keyword>
<evidence type="ECO:0000313" key="4">
    <source>
        <dbReference type="Proteomes" id="UP000253094"/>
    </source>
</evidence>
<dbReference type="SUPFAM" id="SSF109854">
    <property type="entry name" value="DinB/YfiT-like putative metalloenzymes"/>
    <property type="match status" value="1"/>
</dbReference>
<dbReference type="InterPro" id="IPR034660">
    <property type="entry name" value="DinB/YfiT-like"/>
</dbReference>
<dbReference type="SUPFAM" id="SSF46955">
    <property type="entry name" value="Putative DNA-binding domain"/>
    <property type="match status" value="1"/>
</dbReference>